<dbReference type="Proteomes" id="UP000001357">
    <property type="component" value="Unassembled WGS sequence"/>
</dbReference>
<dbReference type="InterPro" id="IPR051241">
    <property type="entry name" value="DZIP_RILPL"/>
</dbReference>
<feature type="region of interest" description="Disordered" evidence="9">
    <location>
        <begin position="720"/>
        <end position="743"/>
    </location>
</feature>
<feature type="compositionally biased region" description="Basic and acidic residues" evidence="9">
    <location>
        <begin position="545"/>
        <end position="567"/>
    </location>
</feature>
<keyword evidence="4 8" id="KW-0175">Coiled coil</keyword>
<feature type="compositionally biased region" description="Polar residues" evidence="9">
    <location>
        <begin position="751"/>
        <end position="760"/>
    </location>
</feature>
<evidence type="ECO:0000256" key="6">
    <source>
        <dbReference type="ARBA" id="ARBA00023273"/>
    </source>
</evidence>
<gene>
    <name evidence="11" type="ORF">MONBRDRAFT_7253</name>
</gene>
<feature type="region of interest" description="Disordered" evidence="9">
    <location>
        <begin position="153"/>
        <end position="178"/>
    </location>
</feature>
<evidence type="ECO:0000256" key="5">
    <source>
        <dbReference type="ARBA" id="ARBA00023212"/>
    </source>
</evidence>
<dbReference type="RefSeq" id="XP_001744804.1">
    <property type="nucleotide sequence ID" value="XM_001744752.1"/>
</dbReference>
<dbReference type="GO" id="GO:0005737">
    <property type="term" value="C:cytoplasm"/>
    <property type="evidence" value="ECO:0000318"/>
    <property type="project" value="GO_Central"/>
</dbReference>
<dbReference type="Pfam" id="PF13815">
    <property type="entry name" value="Dzip-like_N"/>
    <property type="match status" value="1"/>
</dbReference>
<dbReference type="OMA" id="MLEHILH"/>
<dbReference type="EMBL" id="CH991547">
    <property type="protein sequence ID" value="EDQ90753.1"/>
    <property type="molecule type" value="Genomic_DNA"/>
</dbReference>
<organism evidence="11 12">
    <name type="scientific">Monosiga brevicollis</name>
    <name type="common">Choanoflagellate</name>
    <dbReference type="NCBI Taxonomy" id="81824"/>
    <lineage>
        <taxon>Eukaryota</taxon>
        <taxon>Choanoflagellata</taxon>
        <taxon>Craspedida</taxon>
        <taxon>Salpingoecidae</taxon>
        <taxon>Monosiga</taxon>
    </lineage>
</organism>
<feature type="region of interest" description="Disordered" evidence="9">
    <location>
        <begin position="751"/>
        <end position="770"/>
    </location>
</feature>
<evidence type="ECO:0000313" key="12">
    <source>
        <dbReference type="Proteomes" id="UP000001357"/>
    </source>
</evidence>
<keyword evidence="7" id="KW-0862">Zinc</keyword>
<feature type="compositionally biased region" description="Low complexity" evidence="9">
    <location>
        <begin position="412"/>
        <end position="422"/>
    </location>
</feature>
<proteinExistence type="inferred from homology"/>
<dbReference type="PANTHER" id="PTHR21502">
    <property type="entry name" value="ZINC FINGER PROTEIN DZIP1"/>
    <property type="match status" value="1"/>
</dbReference>
<dbReference type="AlphaFoldDB" id="A9UWE6"/>
<feature type="coiled-coil region" evidence="8">
    <location>
        <begin position="350"/>
        <end position="377"/>
    </location>
</feature>
<dbReference type="GO" id="GO:0060271">
    <property type="term" value="P:cilium assembly"/>
    <property type="evidence" value="ECO:0000318"/>
    <property type="project" value="GO_Central"/>
</dbReference>
<accession>A9UWE6</accession>
<evidence type="ECO:0000313" key="11">
    <source>
        <dbReference type="EMBL" id="EDQ90753.1"/>
    </source>
</evidence>
<feature type="region of interest" description="Disordered" evidence="9">
    <location>
        <begin position="386"/>
        <end position="405"/>
    </location>
</feature>
<feature type="compositionally biased region" description="Polar residues" evidence="9">
    <location>
        <begin position="725"/>
        <end position="734"/>
    </location>
</feature>
<feature type="compositionally biased region" description="Basic and acidic residues" evidence="9">
    <location>
        <begin position="490"/>
        <end position="502"/>
    </location>
</feature>
<feature type="compositionally biased region" description="Basic and acidic residues" evidence="9">
    <location>
        <begin position="164"/>
        <end position="175"/>
    </location>
</feature>
<reference evidence="11 12" key="1">
    <citation type="journal article" date="2008" name="Nature">
        <title>The genome of the choanoflagellate Monosiga brevicollis and the origin of metazoans.</title>
        <authorList>
            <consortium name="JGI Sequencing"/>
            <person name="King N."/>
            <person name="Westbrook M.J."/>
            <person name="Young S.L."/>
            <person name="Kuo A."/>
            <person name="Abedin M."/>
            <person name="Chapman J."/>
            <person name="Fairclough S."/>
            <person name="Hellsten U."/>
            <person name="Isogai Y."/>
            <person name="Letunic I."/>
            <person name="Marr M."/>
            <person name="Pincus D."/>
            <person name="Putnam N."/>
            <person name="Rokas A."/>
            <person name="Wright K.J."/>
            <person name="Zuzow R."/>
            <person name="Dirks W."/>
            <person name="Good M."/>
            <person name="Goodstein D."/>
            <person name="Lemons D."/>
            <person name="Li W."/>
            <person name="Lyons J.B."/>
            <person name="Morris A."/>
            <person name="Nichols S."/>
            <person name="Richter D.J."/>
            <person name="Salamov A."/>
            <person name="Bork P."/>
            <person name="Lim W.A."/>
            <person name="Manning G."/>
            <person name="Miller W.T."/>
            <person name="McGinnis W."/>
            <person name="Shapiro H."/>
            <person name="Tjian R."/>
            <person name="Grigoriev I.V."/>
            <person name="Rokhsar D."/>
        </authorList>
    </citation>
    <scope>NUCLEOTIDE SEQUENCE [LARGE SCALE GENOMIC DNA]</scope>
    <source>
        <strain evidence="12">MX1 / ATCC 50154</strain>
    </source>
</reference>
<dbReference type="InterPro" id="IPR032714">
    <property type="entry name" value="DZIP1_N"/>
</dbReference>
<feature type="compositionally biased region" description="Low complexity" evidence="9">
    <location>
        <begin position="430"/>
        <end position="446"/>
    </location>
</feature>
<keyword evidence="5" id="KW-0206">Cytoskeleton</keyword>
<feature type="compositionally biased region" description="Basic and acidic residues" evidence="9">
    <location>
        <begin position="594"/>
        <end position="604"/>
    </location>
</feature>
<comment type="subcellular location">
    <subcellularLocation>
        <location evidence="2">Cytoplasm</location>
        <location evidence="2">Cytoskeleton</location>
        <location evidence="2">Cilium basal body</location>
    </subcellularLocation>
    <subcellularLocation>
        <location evidence="1">Cytoplasm</location>
        <location evidence="1">Cytoskeleton</location>
        <location evidence="1">Microtubule organizing center</location>
        <location evidence="1">Centrosome</location>
        <location evidence="1">Centriole</location>
    </subcellularLocation>
</comment>
<dbReference type="GO" id="GO:0008270">
    <property type="term" value="F:zinc ion binding"/>
    <property type="evidence" value="ECO:0007669"/>
    <property type="project" value="UniProtKB-KW"/>
</dbReference>
<feature type="domain" description="C2H2-type" evidence="10">
    <location>
        <begin position="126"/>
        <end position="154"/>
    </location>
</feature>
<sequence>MARRVNWRKIGLVDVDALRSNGDMGPLQELLENVTFCDIYTEDLEGVDLNFIKLFRLAQLMLEHILHKQEDLLHQLQAREQEVAHLTEEAAAAHTRYQEEHKQHKTVKRTLKALQSSVGATQQGNATCQFCGKIFATRPFLVAHMQRRHAEYGPFPLIDPSAEDENRPRGRDNETHSAAATNKALQELQEQVRTLHEALARQRDEAARQLQQQLLNTTVAQQSLHQPSSTDTATKDRLTELERQLRDVQQEHGRQLQCVYHGPMFSNPSSCPAQLFSLPHGHCRQVARDQERAADERVRNLQRQHQDATLLASVASPRHRRTVATEQVDESSDSDDNRRHTAGRSAKAADQQLQQQVAALQQQLLNQQSQFQQQLERQAAQTQAVLQQARAPTEAHERGSSSELTQTLLQQQQQLASNLNASHRQREQELQTQLREQQRQLTTMQRSLARAQSQSFLSPDAPIAASRGMHRSRTSPNLPAVVAEPTTPARGDRNKSPSEKPRRPPPPADVRGSTPSKDREPRRARSRSASAGVQRTRSVSPPKRGRADDRQGRSRQRDATPSRDRPRMTMSLPRMRLPSFLKGLRRRTASTTDVGRREREEQERQATTYLDDVDWVSREKVFEARHAVVGNIEQRMALPKDQNAMKRSDFEYRLEGLPEPMGNRAEIRNDILRDLDEFVRATYEPTIVPTTLAAPAVLRLSPVPASHSEPRDTVAPIIVQPEPESASTPRANSGGSWGVEDDDQDIDDAQTVTRPPSTMPATLVVPNTKADLPSDDYEWDSSDVSALSDPPVDHVLVPANTGSTPAASRIQATTVAAAPAASASKTPGRTTKPPVHVLAQIFPGCSQRHKFGISFSTRDNE</sequence>
<protein>
    <recommendedName>
        <fullName evidence="10">C2H2-type domain-containing protein</fullName>
    </recommendedName>
</protein>
<evidence type="ECO:0000256" key="8">
    <source>
        <dbReference type="SAM" id="Coils"/>
    </source>
</evidence>
<dbReference type="InParanoid" id="A9UWE6"/>
<dbReference type="PROSITE" id="PS50157">
    <property type="entry name" value="ZINC_FINGER_C2H2_2"/>
    <property type="match status" value="1"/>
</dbReference>
<keyword evidence="12" id="KW-1185">Reference proteome</keyword>
<dbReference type="GO" id="GO:0005814">
    <property type="term" value="C:centriole"/>
    <property type="evidence" value="ECO:0007669"/>
    <property type="project" value="UniProtKB-SubCell"/>
</dbReference>
<feature type="region of interest" description="Disordered" evidence="9">
    <location>
        <begin position="412"/>
        <end position="604"/>
    </location>
</feature>
<dbReference type="PANTHER" id="PTHR21502:SF3">
    <property type="entry name" value="CILIUM ASSEMBLY PROTEIN DZIP1L"/>
    <property type="match status" value="1"/>
</dbReference>
<evidence type="ECO:0000256" key="2">
    <source>
        <dbReference type="ARBA" id="ARBA00004120"/>
    </source>
</evidence>
<evidence type="ECO:0000256" key="7">
    <source>
        <dbReference type="PROSITE-ProRule" id="PRU00042"/>
    </source>
</evidence>
<comment type="similarity">
    <text evidence="3">Belongs to the DZIP C2H2-type zinc-finger protein family.</text>
</comment>
<dbReference type="InterPro" id="IPR013087">
    <property type="entry name" value="Znf_C2H2_type"/>
</dbReference>
<dbReference type="GeneID" id="5889949"/>
<name>A9UWE6_MONBE</name>
<dbReference type="PROSITE" id="PS00028">
    <property type="entry name" value="ZINC_FINGER_C2H2_1"/>
    <property type="match status" value="1"/>
</dbReference>
<evidence type="ECO:0000256" key="4">
    <source>
        <dbReference type="ARBA" id="ARBA00023054"/>
    </source>
</evidence>
<evidence type="ECO:0000256" key="3">
    <source>
        <dbReference type="ARBA" id="ARBA00009131"/>
    </source>
</evidence>
<keyword evidence="7" id="KW-0479">Metal-binding</keyword>
<dbReference type="SMART" id="SM00355">
    <property type="entry name" value="ZnF_C2H2"/>
    <property type="match status" value="1"/>
</dbReference>
<evidence type="ECO:0000259" key="10">
    <source>
        <dbReference type="PROSITE" id="PS50157"/>
    </source>
</evidence>
<dbReference type="KEGG" id="mbr:MONBRDRAFT_7253"/>
<feature type="region of interest" description="Disordered" evidence="9">
    <location>
        <begin position="301"/>
        <end position="350"/>
    </location>
</feature>
<evidence type="ECO:0000256" key="1">
    <source>
        <dbReference type="ARBA" id="ARBA00004114"/>
    </source>
</evidence>
<keyword evidence="5" id="KW-0963">Cytoplasm</keyword>
<dbReference type="GO" id="GO:0036064">
    <property type="term" value="C:ciliary basal body"/>
    <property type="evidence" value="ECO:0000318"/>
    <property type="project" value="GO_Central"/>
</dbReference>
<keyword evidence="6" id="KW-0966">Cell projection</keyword>
<evidence type="ECO:0000256" key="9">
    <source>
        <dbReference type="SAM" id="MobiDB-lite"/>
    </source>
</evidence>
<keyword evidence="7" id="KW-0863">Zinc-finger</keyword>